<keyword evidence="3" id="KW-0813">Transport</keyword>
<dbReference type="GO" id="GO:0055085">
    <property type="term" value="P:transmembrane transport"/>
    <property type="evidence" value="ECO:0007669"/>
    <property type="project" value="InterPro"/>
</dbReference>
<gene>
    <name evidence="9" type="ORF">FJY75_02210</name>
</gene>
<protein>
    <submittedName>
        <fullName evidence="9">AEC family transporter</fullName>
    </submittedName>
</protein>
<organism evidence="9 10">
    <name type="scientific">Eiseniibacteriota bacterium</name>
    <dbReference type="NCBI Taxonomy" id="2212470"/>
    <lineage>
        <taxon>Bacteria</taxon>
        <taxon>Candidatus Eiseniibacteriota</taxon>
    </lineage>
</organism>
<dbReference type="Pfam" id="PF03547">
    <property type="entry name" value="Mem_trans"/>
    <property type="match status" value="1"/>
</dbReference>
<feature type="transmembrane region" description="Helical" evidence="8">
    <location>
        <begin position="50"/>
        <end position="69"/>
    </location>
</feature>
<dbReference type="Proteomes" id="UP000748308">
    <property type="component" value="Unassembled WGS sequence"/>
</dbReference>
<name>A0A937X9G1_UNCEI</name>
<feature type="transmembrane region" description="Helical" evidence="8">
    <location>
        <begin position="239"/>
        <end position="261"/>
    </location>
</feature>
<feature type="transmembrane region" description="Helical" evidence="8">
    <location>
        <begin position="138"/>
        <end position="161"/>
    </location>
</feature>
<keyword evidence="4" id="KW-1003">Cell membrane</keyword>
<dbReference type="Gene3D" id="1.20.1530.20">
    <property type="match status" value="1"/>
</dbReference>
<comment type="caution">
    <text evidence="9">The sequence shown here is derived from an EMBL/GenBank/DDBJ whole genome shotgun (WGS) entry which is preliminary data.</text>
</comment>
<evidence type="ECO:0000256" key="4">
    <source>
        <dbReference type="ARBA" id="ARBA00022475"/>
    </source>
</evidence>
<keyword evidence="6 8" id="KW-1133">Transmembrane helix</keyword>
<feature type="transmembrane region" description="Helical" evidence="8">
    <location>
        <begin position="273"/>
        <end position="290"/>
    </location>
</feature>
<evidence type="ECO:0000256" key="7">
    <source>
        <dbReference type="ARBA" id="ARBA00023136"/>
    </source>
</evidence>
<dbReference type="InterPro" id="IPR004776">
    <property type="entry name" value="Mem_transp_PIN-like"/>
</dbReference>
<accession>A0A937X9G1</accession>
<keyword evidence="7 8" id="KW-0472">Membrane</keyword>
<feature type="transmembrane region" description="Helical" evidence="8">
    <location>
        <begin position="302"/>
        <end position="321"/>
    </location>
</feature>
<feature type="transmembrane region" description="Helical" evidence="8">
    <location>
        <begin position="213"/>
        <end position="232"/>
    </location>
</feature>
<dbReference type="InterPro" id="IPR038770">
    <property type="entry name" value="Na+/solute_symporter_sf"/>
</dbReference>
<feature type="transmembrane region" description="Helical" evidence="8">
    <location>
        <begin position="20"/>
        <end position="38"/>
    </location>
</feature>
<feature type="transmembrane region" description="Helical" evidence="8">
    <location>
        <begin position="75"/>
        <end position="98"/>
    </location>
</feature>
<dbReference type="GO" id="GO:0005886">
    <property type="term" value="C:plasma membrane"/>
    <property type="evidence" value="ECO:0007669"/>
    <property type="project" value="UniProtKB-SubCell"/>
</dbReference>
<evidence type="ECO:0000256" key="5">
    <source>
        <dbReference type="ARBA" id="ARBA00022692"/>
    </source>
</evidence>
<evidence type="ECO:0000256" key="2">
    <source>
        <dbReference type="ARBA" id="ARBA00010145"/>
    </source>
</evidence>
<dbReference type="EMBL" id="VGIY01000029">
    <property type="protein sequence ID" value="MBM3316642.1"/>
    <property type="molecule type" value="Genomic_DNA"/>
</dbReference>
<dbReference type="PANTHER" id="PTHR36838:SF4">
    <property type="entry name" value="AUXIN EFFLUX CARRIER FAMILY PROTEIN"/>
    <property type="match status" value="1"/>
</dbReference>
<evidence type="ECO:0000256" key="8">
    <source>
        <dbReference type="SAM" id="Phobius"/>
    </source>
</evidence>
<evidence type="ECO:0000256" key="3">
    <source>
        <dbReference type="ARBA" id="ARBA00022448"/>
    </source>
</evidence>
<reference evidence="9" key="1">
    <citation type="submission" date="2019-03" db="EMBL/GenBank/DDBJ databases">
        <title>Lake Tanganyika Metagenome-Assembled Genomes (MAGs).</title>
        <authorList>
            <person name="Tran P."/>
        </authorList>
    </citation>
    <scope>NUCLEOTIDE SEQUENCE</scope>
    <source>
        <strain evidence="9">M_DeepCast_400m_m2_100</strain>
    </source>
</reference>
<proteinExistence type="inferred from homology"/>
<keyword evidence="5 8" id="KW-0812">Transmembrane</keyword>
<evidence type="ECO:0000256" key="1">
    <source>
        <dbReference type="ARBA" id="ARBA00004651"/>
    </source>
</evidence>
<dbReference type="AlphaFoldDB" id="A0A937X9G1"/>
<evidence type="ECO:0000256" key="6">
    <source>
        <dbReference type="ARBA" id="ARBA00022989"/>
    </source>
</evidence>
<dbReference type="PANTHER" id="PTHR36838">
    <property type="entry name" value="AUXIN EFFLUX CARRIER FAMILY PROTEIN"/>
    <property type="match status" value="1"/>
</dbReference>
<comment type="subcellular location">
    <subcellularLocation>
        <location evidence="1">Cell membrane</location>
        <topology evidence="1">Multi-pass membrane protein</topology>
    </subcellularLocation>
</comment>
<feature type="transmembrane region" description="Helical" evidence="8">
    <location>
        <begin position="110"/>
        <end position="132"/>
    </location>
</feature>
<feature type="transmembrane region" description="Helical" evidence="8">
    <location>
        <begin position="182"/>
        <end position="207"/>
    </location>
</feature>
<evidence type="ECO:0000313" key="10">
    <source>
        <dbReference type="Proteomes" id="UP000748308"/>
    </source>
</evidence>
<sequence length="326" mass="33723">MQPGLSEEGLRAAEVSDIRILAILLPIFLVIGLGYALRRARFLDAAVSEGFSRLVFYVAAPALLLQGTARGGPAWGVSAPLLLVVAAATVLLTLGAYAALARMAPARRGVWVQGAFRSNTVFLGLPLVMYAYGAEALGFAGILIALLVVLDNLLAVLVLTLPHEERSARDPRLWMGTLARTLLNPLILATVSGTLVARAGLAFPVALDRALDLVGRTAAPLGLLCVGAGLDFGRLRDEVPATAAAAAVKLIAYPAAGYAALRLLGFEGPDLRATTLVLACPTAVISYVMAREMRGDGPLASAIVIGTTAVSLVTLAGWLLALGGSP</sequence>
<comment type="similarity">
    <text evidence="2">Belongs to the auxin efflux carrier (TC 2.A.69) family.</text>
</comment>
<evidence type="ECO:0000313" key="9">
    <source>
        <dbReference type="EMBL" id="MBM3316642.1"/>
    </source>
</evidence>